<dbReference type="Proteomes" id="UP000053097">
    <property type="component" value="Unassembled WGS sequence"/>
</dbReference>
<name>A0A026W1X1_OOCBI</name>
<evidence type="ECO:0000313" key="2">
    <source>
        <dbReference type="Proteomes" id="UP000053097"/>
    </source>
</evidence>
<dbReference type="EMBL" id="KK107549">
    <property type="protein sequence ID" value="EZA49054.1"/>
    <property type="molecule type" value="Genomic_DNA"/>
</dbReference>
<reference evidence="1 2" key="1">
    <citation type="journal article" date="2014" name="Curr. Biol.">
        <title>The genome of the clonal raider ant Cerapachys biroi.</title>
        <authorList>
            <person name="Oxley P.R."/>
            <person name="Ji L."/>
            <person name="Fetter-Pruneda I."/>
            <person name="McKenzie S.K."/>
            <person name="Li C."/>
            <person name="Hu H."/>
            <person name="Zhang G."/>
            <person name="Kronauer D.J."/>
        </authorList>
    </citation>
    <scope>NUCLEOTIDE SEQUENCE [LARGE SCALE GENOMIC DNA]</scope>
</reference>
<protein>
    <submittedName>
        <fullName evidence="1">Uncharacterized protein</fullName>
    </submittedName>
</protein>
<gene>
    <name evidence="1" type="ORF">X777_12657</name>
</gene>
<dbReference type="AlphaFoldDB" id="A0A026W1X1"/>
<organism evidence="1 2">
    <name type="scientific">Ooceraea biroi</name>
    <name type="common">Clonal raider ant</name>
    <name type="synonym">Cerapachys biroi</name>
    <dbReference type="NCBI Taxonomy" id="2015173"/>
    <lineage>
        <taxon>Eukaryota</taxon>
        <taxon>Metazoa</taxon>
        <taxon>Ecdysozoa</taxon>
        <taxon>Arthropoda</taxon>
        <taxon>Hexapoda</taxon>
        <taxon>Insecta</taxon>
        <taxon>Pterygota</taxon>
        <taxon>Neoptera</taxon>
        <taxon>Endopterygota</taxon>
        <taxon>Hymenoptera</taxon>
        <taxon>Apocrita</taxon>
        <taxon>Aculeata</taxon>
        <taxon>Formicoidea</taxon>
        <taxon>Formicidae</taxon>
        <taxon>Dorylinae</taxon>
        <taxon>Ooceraea</taxon>
    </lineage>
</organism>
<accession>A0A026W1X1</accession>
<keyword evidence="2" id="KW-1185">Reference proteome</keyword>
<sequence length="85" mass="9405">MTDDESGNVAVVTRFRCKITSKEPGDSRSSVEVPTNTWLHEFTMRLTIASPALPSCDSHFYAASLPISYVTNKLGEFMIHVLSLV</sequence>
<proteinExistence type="predicted"/>
<evidence type="ECO:0000313" key="1">
    <source>
        <dbReference type="EMBL" id="EZA49054.1"/>
    </source>
</evidence>